<keyword evidence="8" id="KW-0675">Receptor</keyword>
<dbReference type="Pfam" id="PF00001">
    <property type="entry name" value="7tm_1"/>
    <property type="match status" value="1"/>
</dbReference>
<sequence length="363" mass="41450">MVETFDLSWLDYGEGLNSTENVTDYNSTDWNTDEGSHLKLQAKHILIVFLYTLIIVLGVPGNAIVIWITGFKMKRSVNSVWFLNLACADLLCCLSLPFMMYTIIHDHHWPFGLHMCRAVPGFILINMFCSIFLLAVISLDRLILVAKPVWCQNNRNARRASVTCILVWILSLLLSLPVFIHRREIKDSLSDKIICDPGFSNFGHNAQAIELGMRIYQFLVGFLFPFGSITVCHFFIFRRVSQNGRGFGNRTKKTVRVICAVIVTFFVCWLPYHIMSLLIAATPSTSPWHFHLLHIDLFALTLAYFNSCLNPLLYVCMGQDFKERMRKSLKSVMENFMNDEVPSHSVATFTTKSSSISDQSTHI</sequence>
<dbReference type="Gene3D" id="1.20.1070.10">
    <property type="entry name" value="Rhodopsin 7-helix transmembrane proteins"/>
    <property type="match status" value="1"/>
</dbReference>
<gene>
    <name evidence="13" type="primary">C3ar1_1</name>
    <name evidence="13" type="ORF">GTO96_0004020</name>
</gene>
<evidence type="ECO:0000256" key="4">
    <source>
        <dbReference type="ARBA" id="ARBA00022989"/>
    </source>
</evidence>
<dbReference type="EMBL" id="JAATIS010000220">
    <property type="protein sequence ID" value="KAG2469521.1"/>
    <property type="molecule type" value="Genomic_DNA"/>
</dbReference>
<dbReference type="OrthoDB" id="9835842at2759"/>
<dbReference type="FunFam" id="1.20.1070.10:FF:000034">
    <property type="entry name" value="G-protein coupled receptor 1"/>
    <property type="match status" value="1"/>
</dbReference>
<dbReference type="PRINTS" id="PR00237">
    <property type="entry name" value="GPCRRHODOPSN"/>
</dbReference>
<evidence type="ECO:0000256" key="9">
    <source>
        <dbReference type="ARBA" id="ARBA00023224"/>
    </source>
</evidence>
<feature type="transmembrane region" description="Helical" evidence="11">
    <location>
        <begin position="80"/>
        <end position="104"/>
    </location>
</feature>
<feature type="transmembrane region" description="Helical" evidence="11">
    <location>
        <begin position="45"/>
        <end position="68"/>
    </location>
</feature>
<dbReference type="GO" id="GO:0004878">
    <property type="term" value="F:complement component C5a receptor activity"/>
    <property type="evidence" value="ECO:0007669"/>
    <property type="project" value="TreeGrafter"/>
</dbReference>
<organism evidence="13 14">
    <name type="scientific">Polypterus senegalus</name>
    <name type="common">Senegal bichir</name>
    <dbReference type="NCBI Taxonomy" id="55291"/>
    <lineage>
        <taxon>Eukaryota</taxon>
        <taxon>Metazoa</taxon>
        <taxon>Chordata</taxon>
        <taxon>Craniata</taxon>
        <taxon>Vertebrata</taxon>
        <taxon>Euteleostomi</taxon>
        <taxon>Actinopterygii</taxon>
        <taxon>Polypteriformes</taxon>
        <taxon>Polypteridae</taxon>
        <taxon>Polypterus</taxon>
    </lineage>
</organism>
<dbReference type="PANTHER" id="PTHR24225:SF56">
    <property type="entry name" value="C5A ANAPHYLATOXIN CHEMOTACTIC RECEPTOR 1"/>
    <property type="match status" value="1"/>
</dbReference>
<protein>
    <submittedName>
        <fullName evidence="13">C3AR protein</fullName>
    </submittedName>
</protein>
<keyword evidence="7" id="KW-1015">Disulfide bond</keyword>
<feature type="transmembrane region" description="Helical" evidence="11">
    <location>
        <begin position="160"/>
        <end position="180"/>
    </location>
</feature>
<comment type="caution">
    <text evidence="13">The sequence shown here is derived from an EMBL/GenBank/DDBJ whole genome shotgun (WGS) entry which is preliminary data.</text>
</comment>
<dbReference type="GO" id="GO:0007204">
    <property type="term" value="P:positive regulation of cytosolic calcium ion concentration"/>
    <property type="evidence" value="ECO:0007669"/>
    <property type="project" value="TreeGrafter"/>
</dbReference>
<evidence type="ECO:0000256" key="1">
    <source>
        <dbReference type="ARBA" id="ARBA00004141"/>
    </source>
</evidence>
<comment type="subcellular location">
    <subcellularLocation>
        <location evidence="1">Membrane</location>
        <topology evidence="1">Multi-pass membrane protein</topology>
    </subcellularLocation>
</comment>
<proteinExistence type="inferred from homology"/>
<dbReference type="GO" id="GO:0007200">
    <property type="term" value="P:phospholipase C-activating G protein-coupled receptor signaling pathway"/>
    <property type="evidence" value="ECO:0007669"/>
    <property type="project" value="TreeGrafter"/>
</dbReference>
<keyword evidence="14" id="KW-1185">Reference proteome</keyword>
<evidence type="ECO:0000256" key="2">
    <source>
        <dbReference type="ARBA" id="ARBA00022500"/>
    </source>
</evidence>
<accession>A0A8X7XJW3</accession>
<dbReference type="PROSITE" id="PS50262">
    <property type="entry name" value="G_PROTEIN_RECEP_F1_2"/>
    <property type="match status" value="1"/>
</dbReference>
<evidence type="ECO:0000256" key="8">
    <source>
        <dbReference type="ARBA" id="ARBA00023170"/>
    </source>
</evidence>
<keyword evidence="6 11" id="KW-0472">Membrane</keyword>
<dbReference type="SUPFAM" id="SSF81321">
    <property type="entry name" value="Family A G protein-coupled receptor-like"/>
    <property type="match status" value="1"/>
</dbReference>
<feature type="transmembrane region" description="Helical" evidence="11">
    <location>
        <begin position="119"/>
        <end position="139"/>
    </location>
</feature>
<feature type="transmembrane region" description="Helical" evidence="11">
    <location>
        <begin position="293"/>
        <end position="317"/>
    </location>
</feature>
<dbReference type="PRINTS" id="PR00526">
    <property type="entry name" value="FMETLEUPHER"/>
</dbReference>
<evidence type="ECO:0000256" key="3">
    <source>
        <dbReference type="ARBA" id="ARBA00022692"/>
    </source>
</evidence>
<dbReference type="Proteomes" id="UP000886611">
    <property type="component" value="Unassembled WGS sequence"/>
</dbReference>
<keyword evidence="9" id="KW-0807">Transducer</keyword>
<dbReference type="GO" id="GO:0005886">
    <property type="term" value="C:plasma membrane"/>
    <property type="evidence" value="ECO:0007669"/>
    <property type="project" value="TreeGrafter"/>
</dbReference>
<evidence type="ECO:0000256" key="11">
    <source>
        <dbReference type="SAM" id="Phobius"/>
    </source>
</evidence>
<name>A0A8X7XJW3_POLSE</name>
<dbReference type="InterPro" id="IPR017452">
    <property type="entry name" value="GPCR_Rhodpsn_7TM"/>
</dbReference>
<dbReference type="InterPro" id="IPR000276">
    <property type="entry name" value="GPCR_Rhodpsn"/>
</dbReference>
<dbReference type="AlphaFoldDB" id="A0A8X7XJW3"/>
<feature type="domain" description="G-protein coupled receptors family 1 profile" evidence="12">
    <location>
        <begin position="61"/>
        <end position="314"/>
    </location>
</feature>
<evidence type="ECO:0000313" key="14">
    <source>
        <dbReference type="Proteomes" id="UP000886611"/>
    </source>
</evidence>
<evidence type="ECO:0000313" key="13">
    <source>
        <dbReference type="EMBL" id="KAG2469521.1"/>
    </source>
</evidence>
<dbReference type="GO" id="GO:0006954">
    <property type="term" value="P:inflammatory response"/>
    <property type="evidence" value="ECO:0007669"/>
    <property type="project" value="TreeGrafter"/>
</dbReference>
<evidence type="ECO:0000259" key="12">
    <source>
        <dbReference type="PROSITE" id="PS50262"/>
    </source>
</evidence>
<evidence type="ECO:0000256" key="5">
    <source>
        <dbReference type="ARBA" id="ARBA00023040"/>
    </source>
</evidence>
<keyword evidence="3 11" id="KW-0812">Transmembrane</keyword>
<keyword evidence="4 11" id="KW-1133">Transmembrane helix</keyword>
<comment type="similarity">
    <text evidence="10">Belongs to the chemokine-like receptor (CMKLR) family.</text>
</comment>
<dbReference type="InterPro" id="IPR000826">
    <property type="entry name" value="Formyl_rcpt-rel"/>
</dbReference>
<feature type="non-terminal residue" evidence="13">
    <location>
        <position position="363"/>
    </location>
</feature>
<evidence type="ECO:0000256" key="10">
    <source>
        <dbReference type="ARBA" id="ARBA00025736"/>
    </source>
</evidence>
<reference evidence="13 14" key="1">
    <citation type="journal article" date="2021" name="Cell">
        <title>Tracing the genetic footprints of vertebrate landing in non-teleost ray-finned fishes.</title>
        <authorList>
            <person name="Bi X."/>
            <person name="Wang K."/>
            <person name="Yang L."/>
            <person name="Pan H."/>
            <person name="Jiang H."/>
            <person name="Wei Q."/>
            <person name="Fang M."/>
            <person name="Yu H."/>
            <person name="Zhu C."/>
            <person name="Cai Y."/>
            <person name="He Y."/>
            <person name="Gan X."/>
            <person name="Zeng H."/>
            <person name="Yu D."/>
            <person name="Zhu Y."/>
            <person name="Jiang H."/>
            <person name="Qiu Q."/>
            <person name="Yang H."/>
            <person name="Zhang Y.E."/>
            <person name="Wang W."/>
            <person name="Zhu M."/>
            <person name="He S."/>
            <person name="Zhang G."/>
        </authorList>
    </citation>
    <scope>NUCLEOTIDE SEQUENCE [LARGE SCALE GENOMIC DNA]</scope>
    <source>
        <strain evidence="13">Bchr_013</strain>
    </source>
</reference>
<dbReference type="GO" id="GO:0004930">
    <property type="term" value="F:G protein-coupled receptor activity"/>
    <property type="evidence" value="ECO:0007669"/>
    <property type="project" value="UniProtKB-KW"/>
</dbReference>
<dbReference type="PANTHER" id="PTHR24225">
    <property type="entry name" value="CHEMOTACTIC RECEPTOR"/>
    <property type="match status" value="1"/>
</dbReference>
<feature type="transmembrane region" description="Helical" evidence="11">
    <location>
        <begin position="215"/>
        <end position="236"/>
    </location>
</feature>
<feature type="transmembrane region" description="Helical" evidence="11">
    <location>
        <begin position="257"/>
        <end position="281"/>
    </location>
</feature>
<evidence type="ECO:0000256" key="7">
    <source>
        <dbReference type="ARBA" id="ARBA00023157"/>
    </source>
</evidence>
<feature type="non-terminal residue" evidence="13">
    <location>
        <position position="1"/>
    </location>
</feature>
<evidence type="ECO:0000256" key="6">
    <source>
        <dbReference type="ARBA" id="ARBA00023136"/>
    </source>
</evidence>
<dbReference type="GO" id="GO:0006935">
    <property type="term" value="P:chemotaxis"/>
    <property type="evidence" value="ECO:0007669"/>
    <property type="project" value="UniProtKB-KW"/>
</dbReference>
<keyword evidence="5" id="KW-0297">G-protein coupled receptor</keyword>
<keyword evidence="2" id="KW-0145">Chemotaxis</keyword>